<dbReference type="InterPro" id="IPR015867">
    <property type="entry name" value="N-reg_PII/ATP_PRibTrfase_C"/>
</dbReference>
<organism evidence="1 2">
    <name type="scientific">Candidatus Abzuiibacterium crystallinum</name>
    <dbReference type="NCBI Taxonomy" id="1974748"/>
    <lineage>
        <taxon>Bacteria</taxon>
        <taxon>Pseudomonadati</taxon>
        <taxon>Candidatus Omnitrophota</taxon>
        <taxon>Candidatus Abzuiibacterium</taxon>
    </lineage>
</organism>
<dbReference type="EMBL" id="PCVY01000029">
    <property type="protein sequence ID" value="PIQ86794.1"/>
    <property type="molecule type" value="Genomic_DNA"/>
</dbReference>
<reference evidence="1 2" key="1">
    <citation type="submission" date="2017-09" db="EMBL/GenBank/DDBJ databases">
        <title>Depth-based differentiation of microbial function through sediment-hosted aquifers and enrichment of novel symbionts in the deep terrestrial subsurface.</title>
        <authorList>
            <person name="Probst A.J."/>
            <person name="Ladd B."/>
            <person name="Jarett J.K."/>
            <person name="Geller-Mcgrath D.E."/>
            <person name="Sieber C.M."/>
            <person name="Emerson J.B."/>
            <person name="Anantharaman K."/>
            <person name="Thomas B.C."/>
            <person name="Malmstrom R."/>
            <person name="Stieglmeier M."/>
            <person name="Klingl A."/>
            <person name="Woyke T."/>
            <person name="Ryan C.M."/>
            <person name="Banfield J.F."/>
        </authorList>
    </citation>
    <scope>NUCLEOTIDE SEQUENCE [LARGE SCALE GENOMIC DNA]</scope>
    <source>
        <strain evidence="1">CG11_big_fil_rev_8_21_14_0_20_45_26</strain>
    </source>
</reference>
<protein>
    <submittedName>
        <fullName evidence="1">Transcriptional regulator</fullName>
    </submittedName>
</protein>
<dbReference type="GO" id="GO:0005829">
    <property type="term" value="C:cytosol"/>
    <property type="evidence" value="ECO:0007669"/>
    <property type="project" value="TreeGrafter"/>
</dbReference>
<sequence>MKKIECIVRPSKFDAIRDALKKSGVGGMTAYEVSGFGNQRARGRGSLRRMKIEIYVDDFQVDNVMDIVMKHARTGTGETGDGKIAVIDLETLYRIRTGEEGAKAI</sequence>
<dbReference type="Gene3D" id="3.30.70.120">
    <property type="match status" value="1"/>
</dbReference>
<proteinExistence type="predicted"/>
<dbReference type="PRINTS" id="PR00340">
    <property type="entry name" value="PIIGLNB"/>
</dbReference>
<accession>A0A2H0LSZ9</accession>
<dbReference type="PANTHER" id="PTHR30115:SF11">
    <property type="entry name" value="NITROGEN REGULATORY PROTEIN P-II HOMOLOG"/>
    <property type="match status" value="1"/>
</dbReference>
<dbReference type="PANTHER" id="PTHR30115">
    <property type="entry name" value="NITROGEN REGULATORY PROTEIN P-II"/>
    <property type="match status" value="1"/>
</dbReference>
<gene>
    <name evidence="1" type="ORF">COV74_03385</name>
</gene>
<dbReference type="SUPFAM" id="SSF54913">
    <property type="entry name" value="GlnB-like"/>
    <property type="match status" value="1"/>
</dbReference>
<comment type="caution">
    <text evidence="1">The sequence shown here is derived from an EMBL/GenBank/DDBJ whole genome shotgun (WGS) entry which is preliminary data.</text>
</comment>
<evidence type="ECO:0000313" key="2">
    <source>
        <dbReference type="Proteomes" id="UP000230859"/>
    </source>
</evidence>
<dbReference type="GO" id="GO:0005524">
    <property type="term" value="F:ATP binding"/>
    <property type="evidence" value="ECO:0007669"/>
    <property type="project" value="TreeGrafter"/>
</dbReference>
<dbReference type="InterPro" id="IPR011322">
    <property type="entry name" value="N-reg_PII-like_a/b"/>
</dbReference>
<dbReference type="SMART" id="SM00938">
    <property type="entry name" value="P-II"/>
    <property type="match status" value="1"/>
</dbReference>
<dbReference type="Pfam" id="PF00543">
    <property type="entry name" value="P-II"/>
    <property type="match status" value="1"/>
</dbReference>
<dbReference type="GO" id="GO:0030234">
    <property type="term" value="F:enzyme regulator activity"/>
    <property type="evidence" value="ECO:0007669"/>
    <property type="project" value="InterPro"/>
</dbReference>
<dbReference type="GO" id="GO:0006808">
    <property type="term" value="P:regulation of nitrogen utilization"/>
    <property type="evidence" value="ECO:0007669"/>
    <property type="project" value="InterPro"/>
</dbReference>
<dbReference type="PROSITE" id="PS51343">
    <property type="entry name" value="PII_GLNB_DOM"/>
    <property type="match status" value="1"/>
</dbReference>
<dbReference type="Proteomes" id="UP000230859">
    <property type="component" value="Unassembled WGS sequence"/>
</dbReference>
<evidence type="ECO:0000313" key="1">
    <source>
        <dbReference type="EMBL" id="PIQ86794.1"/>
    </source>
</evidence>
<dbReference type="InterPro" id="IPR002187">
    <property type="entry name" value="N-reg_PII"/>
</dbReference>
<name>A0A2H0LSZ9_9BACT</name>
<dbReference type="AlphaFoldDB" id="A0A2H0LSZ9"/>